<dbReference type="Pfam" id="PF13297">
    <property type="entry name" value="SDE2_2C"/>
    <property type="match status" value="1"/>
</dbReference>
<dbReference type="InterPro" id="IPR053340">
    <property type="entry name" value="PTF2"/>
</dbReference>
<organism evidence="2 3">
    <name type="scientific">Carnegiea gigantea</name>
    <dbReference type="NCBI Taxonomy" id="171969"/>
    <lineage>
        <taxon>Eukaryota</taxon>
        <taxon>Viridiplantae</taxon>
        <taxon>Streptophyta</taxon>
        <taxon>Embryophyta</taxon>
        <taxon>Tracheophyta</taxon>
        <taxon>Spermatophyta</taxon>
        <taxon>Magnoliopsida</taxon>
        <taxon>eudicotyledons</taxon>
        <taxon>Gunneridae</taxon>
        <taxon>Pentapetalae</taxon>
        <taxon>Caryophyllales</taxon>
        <taxon>Cactineae</taxon>
        <taxon>Cactaceae</taxon>
        <taxon>Cactoideae</taxon>
        <taxon>Echinocereeae</taxon>
        <taxon>Carnegiea</taxon>
    </lineage>
</organism>
<evidence type="ECO:0000313" key="3">
    <source>
        <dbReference type="Proteomes" id="UP001153076"/>
    </source>
</evidence>
<sequence length="665" mass="74203">MTFAAAADFVVQILCKSKDLVTDDVTGDTVCSNCGVVQDFDNFQHNYGGISGPQGTFVRLGTAGSGTDYSYKDRKLLEANRIIEDITFRLNFSGATTRAVKTMVEKVTEGEFGLGNWFSVLVGACCYIVMRQNNKSLPINDVIGVVGCELYEMGKMVNRVVDFLELQLPEFDVVGLLERMIRGFSGFSGVDEDKKDLMIKQGNFVIQCAIKWFLTTGRRPGPVAASVLVFVAALNGVKVRIEDVAKEMSLTVATCRTRYKELLEAFVEVAQGLPWGEDVNVKNIVNNAPFVMKYMEMKSIEKKGDNRKRGFEDGSDKFNLENVVEECLGREADYSVDSDRDSDGNCLAYSITGEDHDGVLEPSISDLENQKISYKDLAKIYSKFRADVTNRNLMNGNEVHHCGNRPSGEDLQFFDEWWSGRSELCQKLLLEQLLEKDVGRDALPPSYIRGCLAVKRRQVKIRAAKLRINSIICSSNDSSSDKIMNSGMDAQSYSGNEIGASEYVKNHKKRKKQCDDIDWEDFIIETLLLHQVNEKEIEKGHYNALLGLHDGPQLSFVCTERLKVTDHPTASPDRGNVGSSNMLDVSQPLNFDDYNSAAELEVLGMERLELQSHGLNCGDTLQEHAAILFLLKTTPVEKLPMKLLRNEVLSCLKWISSNVCGECAR</sequence>
<dbReference type="PANTHER" id="PTHR48428:SF1">
    <property type="entry name" value="PLANT-SPECIFIC TFIIB-RELATED PROTEIN PTF2"/>
    <property type="match status" value="1"/>
</dbReference>
<accession>A0A9Q1QGH6</accession>
<dbReference type="CDD" id="cd00043">
    <property type="entry name" value="CYCLIN_SF"/>
    <property type="match status" value="1"/>
</dbReference>
<dbReference type="InterPro" id="IPR036915">
    <property type="entry name" value="Cyclin-like_sf"/>
</dbReference>
<feature type="domain" description="SDE2/SF3A3 SAP" evidence="1">
    <location>
        <begin position="582"/>
        <end position="644"/>
    </location>
</feature>
<dbReference type="Gene3D" id="2.20.25.10">
    <property type="match status" value="1"/>
</dbReference>
<name>A0A9Q1QGH6_9CARY</name>
<keyword evidence="3" id="KW-1185">Reference proteome</keyword>
<dbReference type="PANTHER" id="PTHR48428">
    <property type="entry name" value="PLANT-SPECIFIC TFIIB-RELATED PROTEIN PTF2"/>
    <property type="match status" value="1"/>
</dbReference>
<dbReference type="EMBL" id="JAKOGI010000186">
    <property type="protein sequence ID" value="KAJ8440656.1"/>
    <property type="molecule type" value="Genomic_DNA"/>
</dbReference>
<evidence type="ECO:0000313" key="2">
    <source>
        <dbReference type="EMBL" id="KAJ8440656.1"/>
    </source>
</evidence>
<dbReference type="SUPFAM" id="SSF47954">
    <property type="entry name" value="Cyclin-like"/>
    <property type="match status" value="2"/>
</dbReference>
<reference evidence="2" key="1">
    <citation type="submission" date="2022-04" db="EMBL/GenBank/DDBJ databases">
        <title>Carnegiea gigantea Genome sequencing and assembly v2.</title>
        <authorList>
            <person name="Copetti D."/>
            <person name="Sanderson M.J."/>
            <person name="Burquez A."/>
            <person name="Wojciechowski M.F."/>
        </authorList>
    </citation>
    <scope>NUCLEOTIDE SEQUENCE</scope>
    <source>
        <strain evidence="2">SGP5-SGP5p</strain>
        <tissue evidence="2">Aerial part</tissue>
    </source>
</reference>
<protein>
    <recommendedName>
        <fullName evidence="1">SDE2/SF3A3 SAP domain-containing protein</fullName>
    </recommendedName>
</protein>
<gene>
    <name evidence="2" type="ORF">Cgig2_031073</name>
</gene>
<dbReference type="InterPro" id="IPR025086">
    <property type="entry name" value="SDE2/SF3A3_SAP"/>
</dbReference>
<proteinExistence type="predicted"/>
<dbReference type="Gene3D" id="1.10.472.10">
    <property type="entry name" value="Cyclin-like"/>
    <property type="match status" value="2"/>
</dbReference>
<dbReference type="OrthoDB" id="511529at2759"/>
<dbReference type="Proteomes" id="UP001153076">
    <property type="component" value="Unassembled WGS sequence"/>
</dbReference>
<comment type="caution">
    <text evidence="2">The sequence shown here is derived from an EMBL/GenBank/DDBJ whole genome shotgun (WGS) entry which is preliminary data.</text>
</comment>
<evidence type="ECO:0000259" key="1">
    <source>
        <dbReference type="Pfam" id="PF13297"/>
    </source>
</evidence>
<dbReference type="AlphaFoldDB" id="A0A9Q1QGH6"/>